<gene>
    <name evidence="2" type="ORF">ALMOND_2B003192</name>
</gene>
<dbReference type="EMBL" id="CABIKO010000460">
    <property type="protein sequence ID" value="VVA36575.1"/>
    <property type="molecule type" value="Genomic_DNA"/>
</dbReference>
<dbReference type="GO" id="GO:0003723">
    <property type="term" value="F:RNA binding"/>
    <property type="evidence" value="ECO:0007669"/>
    <property type="project" value="InterPro"/>
</dbReference>
<dbReference type="Proteomes" id="UP000327085">
    <property type="component" value="Chromosome 2"/>
</dbReference>
<evidence type="ECO:0000313" key="3">
    <source>
        <dbReference type="Proteomes" id="UP000327085"/>
    </source>
</evidence>
<dbReference type="PANTHER" id="PTHR34556:SF2">
    <property type="entry name" value="PROTEIN TAB2 HOMOLOG, CHLOROPLASTIC"/>
    <property type="match status" value="1"/>
</dbReference>
<protein>
    <submittedName>
        <fullName evidence="2">PREDICTED: TAB2 homolog chloroplastic</fullName>
    </submittedName>
</protein>
<dbReference type="Gramene" id="VVA36575">
    <property type="protein sequence ID" value="VVA36575"/>
    <property type="gene ID" value="Prudul26B003192"/>
</dbReference>
<dbReference type="InterPro" id="IPR046761">
    <property type="entry name" value="Tab2-like_C"/>
</dbReference>
<name>A0A5E4G9Q6_PRUDU</name>
<evidence type="ECO:0000259" key="1">
    <source>
        <dbReference type="Pfam" id="PF20429"/>
    </source>
</evidence>
<dbReference type="InParanoid" id="A0A5E4G9Q6"/>
<reference evidence="3" key="1">
    <citation type="journal article" date="2020" name="Plant J.">
        <title>Transposons played a major role in the diversification between the closely related almond and peach genomes: results from the almond genome sequence.</title>
        <authorList>
            <person name="Alioto T."/>
            <person name="Alexiou K.G."/>
            <person name="Bardil A."/>
            <person name="Barteri F."/>
            <person name="Castanera R."/>
            <person name="Cruz F."/>
            <person name="Dhingra A."/>
            <person name="Duval H."/>
            <person name="Fernandez I Marti A."/>
            <person name="Frias L."/>
            <person name="Galan B."/>
            <person name="Garcia J.L."/>
            <person name="Howad W."/>
            <person name="Gomez-Garrido J."/>
            <person name="Gut M."/>
            <person name="Julca I."/>
            <person name="Morata J."/>
            <person name="Puigdomenech P."/>
            <person name="Ribeca P."/>
            <person name="Rubio Cabetas M.J."/>
            <person name="Vlasova A."/>
            <person name="Wirthensohn M."/>
            <person name="Garcia-Mas J."/>
            <person name="Gabaldon T."/>
            <person name="Casacuberta J.M."/>
            <person name="Arus P."/>
        </authorList>
    </citation>
    <scope>NUCLEOTIDE SEQUENCE [LARGE SCALE GENOMIC DNA]</scope>
    <source>
        <strain evidence="3">cv. Texas</strain>
    </source>
</reference>
<accession>A0A5E4G9Q6</accession>
<feature type="domain" description="RNA-binding protein Tab2/Atab2 C-terminal" evidence="1">
    <location>
        <begin position="2"/>
        <end position="89"/>
    </location>
</feature>
<dbReference type="PANTHER" id="PTHR34556">
    <property type="match status" value="1"/>
</dbReference>
<dbReference type="InterPro" id="IPR009472">
    <property type="entry name" value="Tab2-like"/>
</dbReference>
<dbReference type="AlphaFoldDB" id="A0A5E4G9Q6"/>
<sequence length="142" mass="16048">MELPENLLGEKWAFVQLPFSTVQEEISSSDSNLVFGVSLDLDLLGIEIDDKILILGLAVASSRAKPLAAWMNGLEVCSIEADLSQARLAFLGDIFVLPTTKLLKQQVKLKLRKQQRRIVEVYTSLQSRVTWFRMIVLDFGFY</sequence>
<dbReference type="Pfam" id="PF20429">
    <property type="entry name" value="Tab2-like_C"/>
    <property type="match status" value="1"/>
</dbReference>
<organism evidence="2 3">
    <name type="scientific">Prunus dulcis</name>
    <name type="common">Almond</name>
    <name type="synonym">Amygdalus dulcis</name>
    <dbReference type="NCBI Taxonomy" id="3755"/>
    <lineage>
        <taxon>Eukaryota</taxon>
        <taxon>Viridiplantae</taxon>
        <taxon>Streptophyta</taxon>
        <taxon>Embryophyta</taxon>
        <taxon>Tracheophyta</taxon>
        <taxon>Spermatophyta</taxon>
        <taxon>Magnoliopsida</taxon>
        <taxon>eudicotyledons</taxon>
        <taxon>Gunneridae</taxon>
        <taxon>Pentapetalae</taxon>
        <taxon>rosids</taxon>
        <taxon>fabids</taxon>
        <taxon>Rosales</taxon>
        <taxon>Rosaceae</taxon>
        <taxon>Amygdaloideae</taxon>
        <taxon>Amygdaleae</taxon>
        <taxon>Prunus</taxon>
    </lineage>
</organism>
<evidence type="ECO:0000313" key="2">
    <source>
        <dbReference type="EMBL" id="VVA36575.1"/>
    </source>
</evidence>
<proteinExistence type="predicted"/>